<dbReference type="NCBIfam" id="TIGR03696">
    <property type="entry name" value="Rhs_assc_core"/>
    <property type="match status" value="1"/>
</dbReference>
<dbReference type="RefSeq" id="WP_379818593.1">
    <property type="nucleotide sequence ID" value="NZ_JBHUDZ010000007.1"/>
</dbReference>
<feature type="signal peptide" evidence="2">
    <location>
        <begin position="1"/>
        <end position="21"/>
    </location>
</feature>
<dbReference type="PANTHER" id="PTHR32305">
    <property type="match status" value="1"/>
</dbReference>
<dbReference type="Gene3D" id="4.10.1080.10">
    <property type="entry name" value="TSP type-3 repeat"/>
    <property type="match status" value="1"/>
</dbReference>
<feature type="region of interest" description="Disordered" evidence="1">
    <location>
        <begin position="882"/>
        <end position="910"/>
    </location>
</feature>
<dbReference type="SUPFAM" id="SSF103647">
    <property type="entry name" value="TSP type-3 repeat"/>
    <property type="match status" value="2"/>
</dbReference>
<dbReference type="InterPro" id="IPR028974">
    <property type="entry name" value="TSP_type-3_rpt"/>
</dbReference>
<feature type="region of interest" description="Disordered" evidence="1">
    <location>
        <begin position="3277"/>
        <end position="3309"/>
    </location>
</feature>
<dbReference type="Pfam" id="PF20041">
    <property type="entry name" value="DUF6443"/>
    <property type="match status" value="1"/>
</dbReference>
<protein>
    <submittedName>
        <fullName evidence="4">RHS repeat-associated core domain-containing protein</fullName>
    </submittedName>
</protein>
<dbReference type="PANTHER" id="PTHR32305:SF15">
    <property type="entry name" value="PROTEIN RHSA-RELATED"/>
    <property type="match status" value="1"/>
</dbReference>
<evidence type="ECO:0000313" key="5">
    <source>
        <dbReference type="Proteomes" id="UP001597138"/>
    </source>
</evidence>
<accession>A0ABW4HAB6</accession>
<organism evidence="4 5">
    <name type="scientific">Flavobacterium artemisiae</name>
    <dbReference type="NCBI Taxonomy" id="2126556"/>
    <lineage>
        <taxon>Bacteria</taxon>
        <taxon>Pseudomonadati</taxon>
        <taxon>Bacteroidota</taxon>
        <taxon>Flavobacteriia</taxon>
        <taxon>Flavobacteriales</taxon>
        <taxon>Flavobacteriaceae</taxon>
        <taxon>Flavobacterium</taxon>
    </lineage>
</organism>
<evidence type="ECO:0000256" key="2">
    <source>
        <dbReference type="SAM" id="SignalP"/>
    </source>
</evidence>
<dbReference type="InterPro" id="IPR045619">
    <property type="entry name" value="DUF6443"/>
</dbReference>
<keyword evidence="2" id="KW-0732">Signal</keyword>
<feature type="chain" id="PRO_5046951604" evidence="2">
    <location>
        <begin position="22"/>
        <end position="3904"/>
    </location>
</feature>
<dbReference type="InterPro" id="IPR050708">
    <property type="entry name" value="T6SS_VgrG/RHS"/>
</dbReference>
<evidence type="ECO:0000259" key="3">
    <source>
        <dbReference type="Pfam" id="PF20041"/>
    </source>
</evidence>
<gene>
    <name evidence="4" type="ORF">ACFSC2_06225</name>
</gene>
<name>A0ABW4HAB6_9FLAO</name>
<dbReference type="Proteomes" id="UP001597138">
    <property type="component" value="Unassembled WGS sequence"/>
</dbReference>
<dbReference type="EMBL" id="JBHUDZ010000007">
    <property type="protein sequence ID" value="MFD1602336.1"/>
    <property type="molecule type" value="Genomic_DNA"/>
</dbReference>
<keyword evidence="5" id="KW-1185">Reference proteome</keyword>
<dbReference type="Gene3D" id="2.180.10.10">
    <property type="entry name" value="RHS repeat-associated core"/>
    <property type="match status" value="2"/>
</dbReference>
<feature type="compositionally biased region" description="Basic and acidic residues" evidence="1">
    <location>
        <begin position="3280"/>
        <end position="3290"/>
    </location>
</feature>
<evidence type="ECO:0000256" key="1">
    <source>
        <dbReference type="SAM" id="MobiDB-lite"/>
    </source>
</evidence>
<proteinExistence type="predicted"/>
<feature type="compositionally biased region" description="Basic and acidic residues" evidence="1">
    <location>
        <begin position="987"/>
        <end position="997"/>
    </location>
</feature>
<feature type="region of interest" description="Disordered" evidence="1">
    <location>
        <begin position="975"/>
        <end position="997"/>
    </location>
</feature>
<feature type="domain" description="DUF6443" evidence="3">
    <location>
        <begin position="351"/>
        <end position="466"/>
    </location>
</feature>
<evidence type="ECO:0000313" key="4">
    <source>
        <dbReference type="EMBL" id="MFD1602336.1"/>
    </source>
</evidence>
<dbReference type="InterPro" id="IPR022385">
    <property type="entry name" value="Rhs_assc_core"/>
</dbReference>
<comment type="caution">
    <text evidence="4">The sequence shown here is derived from an EMBL/GenBank/DDBJ whole genome shotgun (WGS) entry which is preliminary data.</text>
</comment>
<reference evidence="5" key="1">
    <citation type="journal article" date="2019" name="Int. J. Syst. Evol. Microbiol.">
        <title>The Global Catalogue of Microorganisms (GCM) 10K type strain sequencing project: providing services to taxonomists for standard genome sequencing and annotation.</title>
        <authorList>
            <consortium name="The Broad Institute Genomics Platform"/>
            <consortium name="The Broad Institute Genome Sequencing Center for Infectious Disease"/>
            <person name="Wu L."/>
            <person name="Ma J."/>
        </authorList>
    </citation>
    <scope>NUCLEOTIDE SEQUENCE [LARGE SCALE GENOMIC DNA]</scope>
    <source>
        <strain evidence="5">CCUG 70865</strain>
    </source>
</reference>
<sequence length="3904" mass="436912">MSINKYLIAFTFIFSSFFSFAQQETHVENKIVGNQLLSKMQSQEVLSITDPKFADIKKQDVFTSVNPNISIHFGFNDDKVNTTEYQKIYSCKIILNVNPYDNTGQEISLKDQTGNPISSYEVTLDIKHDNISKGLKFDDYAVYTIPGVHKATVKIKSISYYNDNGTITVNNSSAYLQLKFSTDRYYNLQLSSTESTSVLPLEHKFIKYNGTTGTQVNNVSDGADEILITWRNDTKAPALEYELEWTWIDNFAVNGATLSPNQILLSDQDFKLNSTRIQTKDTVYRIPIIYSKGYIVYRVRPVGRFLDNISKNYYGNWTSGFAESHKYLSDWSNFLVIDENHELGKKNWQYQSSFAEDGKKKEVVSYFDGSLRNRQTVTKINSNNKAVVGEVIYDNQGRPAIEVLPTPVESSGIRFYSDLNKNSQGTAIYTHNDFDWEKENEKLCVPSPIEGMSNTSGASKYYSPNNLTQNNHQDLVPDAALRPFSQIEYTPDNTGRIKRKGGVGNDHQIGSDHEMRYFYGSPDQEQLNRLFGYKVGNAIHYKKNIVIDPNGQISVSYIDPQGRTVATALAGDKRGNLISLEDELDQTLHQQLSKNLITKNYKFASGNNNITNDGFRLNDAVEVVKKGSITFNYDFTKTIGSYNDSCLTNKYYPFVYDWSISMTDDCANELLLGINGAKLTDQIGKADTNTYAPTALNSIKTFEGKTLTKDSTYDFINEGNYNLTKTLQVNTDALNKYADDYITELKNGTTCKPVLTEFESPVLVTDCNVTCRSCEEALVVSNLEGDSVIANYKATLPTDESTLGDITLRESFIKLAETKYVAVNLPDSTLSADELIRYTDHYKAEFKALIENCRELCQKPINSCSINEQVLLADVSPNGQYGSVAGLEEAPNENDTTPATEPEADGDSLSVFSENNQLLYGGYKDETETDPDNPAVNVPVKVAKANWRHPVGGYKDENGEPFFITIVKNEDETYSPPLRYLENNESDPTKDDPTSDDKNIRLVAPEYLANVSDFLAIWQSSWAKALLPYHPEYQYYLYNKAICEKTVNGENSDGFDEKLRNLEYLNTETGLVENNVFSTTDGMIFKILNSSGTVDPFYNGLHNAETDQEYNYRKNIMLEGLGSYSSGSQSGNFDGMTFKNSQGVTVKMNMLQTAYYFAAYSNGITPVTTYQNILNKSNNNLLSDIAALPDNYLKQRIWSNFKSYYIALKEKTRTVFSHIYANKKQMNNSCIGDEKNTDSYVTLLKKYTANYADVTRLINETLDAAPIIPSGTDGILPICIDETAPYYLTKVKRFVPADQTYDSGLSDTEAMASAKATADANLFLETGKCPLGLDMETFLKGLTDNTIQPNGVLVNTPASSMPYLTEGIFKAQINPSFDINASTAVPRVIGREDRNNLNISFHLSENATDSIATSIVLKFVSFDPSSQNNSYKDACGNSIEKPRWQDITGFKNFHYLSYEPTTKTFKFRILATIVRKGTTPLCITPEEVIIEGYTKAAVGECHFSGGSGVGEVIAFEDNQCNKKDQFSKALRDLVLNLQKTGTNNLTTTQIITNNDHIKSGYLKSYFGITSSDVVKWNYEEVSSERFFSITVNDIIRMKLSGGSTSTSIGLIKDLFIADLKADGKSNILRIVTRRNTGIIHRTDTKSWSISAGKNNALYFACCAPCGEDDFDGDGYGDKCGDPAGITACELNAQDELNYEENLKNALNAIISNPPNGNQSSFNNIAIRNFISGSNLIQHFQALRNYQRIINPNAVNYVVDLANYSAYIGPDMILLKFANSNYSHEAEIKLTIPNADQIKIINFIDYINDTTVKVKYTTATNQTYIVQSNVKVTNAIALNGIQMGYASSLCEFMSEDFRAKGCTINPNLEITFENNFKAVLNDFIDKLRNNTPVFNTTFPVENDPIIKKFVNESKLINGFQYLRTTLYPTYLAPVKMSHYILRDIGYSSYELAFLDESGFSNFNKGNSIELSTNIRSLTQHIKKFDLISNYQVRITLDDDQTFLSPIILYISNGSSQRSNSQICDLLNNNNFVNESVQTSNFKESSTTLLNNTLQFSQPTCNDICVPPTVSPVVCGDKWNEFKTGLQAQMPTYEIPKKLRDNGEFFCEANYGYISTDYLAYLVKFNVKTIQDPLFLTIADFGSTRLKYGNDETPNVINAYYAYIQSQNPNVNPDVSDENTVEVKNWKLFADEYVTEHSICSPATMVPSFSLELPAKEGDKTPCEIYKEAINKTNSQQITDAFYADKKEEFKRNYLNAALEGITENLTQNASDKEYQYTLYYYDQAGNLVQTVPPEGVKRLSPASDTAINNIRKTNSEKEDTAEVNGVPVSPLHTLQTQYRYNSLNQLVWQQTPDGHETTFAYDLLGRIIASQNAKQKLQSQFSYTRYDALGRITEAGQLHTKTGLILTINKNGRLVDAQDNDIEVDAIKNNYPYNIADASEQVTKTIYDNPLPDTQNWFTAYGSDNSHKRVTGVLYFDTFSSSSPISGYNNGIFYDYDVHGNVKELVHHVNNSQGLNLMNSTTKKVVYDYDLISGNVNKVTYQPNSEKDQFIHRYEYDADNRIQQVYTSKDNIIWEKEANYLYYDHGPLARVEIGDKQVQGLDYIYTLQGWLKGVNSERIGTAYDAGKDGLNVAQDAFAFALNYYTGDYKSRSGTKDADIFSYSSDPSLAKQNTSLYNGNIKEMITSLVDNTGTPLATQYNYYKYDQLNRIKEMTSKSIAGLTPSKSYESSYSYDRNGNLKTLFNTAPLAGHAEPVAMDQLTYHYNAGTNQLRRVNDAVDKGVFTNGAPDDTSLDIDNQYDKNAPSNTDYENYVYDKIGQLTRDKQEGIDIEWRVDGKVKSVTKNNGTIISFEYDGLGNRIAKIVATPSKTTTTFYQRDAQGNVLSTYEMIKTGNQVTYDLIEQDIYGSSRLGIEKGRKSISAATLTAALRKSSVSSKLLASVEPMATTASITSEPTPQFGLNVNLTNSSASWIEKPENSINLFTNGVQKTEKIFISGHLRIDPNDPSNKTGLIAALHGTSRTGNSWPGGGSYSYISSVLLSVQKSDSGYTPVVSLIKYKRNHHKYKKKGNTRYSFRSYQTTTTYKIISPDIPENEWDIRAEIKQSKGATDNYDVTIILNGNEYQTNAVVSQQYNGEEIDNKRSGDEILKTVLPPNSIGQAVTSNHQTSPVTYNALKSEICDFSYTVNNGQEPEDILTNEYSFDEQTETGNALSINGAPMVLKNLKRSAGFCGTKDGDRDGDGWIDKIDNCPNIFNPGQEDDDGDGVGNVCDNCKYPNPLQIDKDQDGRGDGDNPGDPGCDNCPDKPNFDQIDSDGDGVGDVCDNCRFKANPLQEDVNQNGIGDICEGVAQGEGENAVLGSPLTAYRFVGDKQYELSNHLGNVLSVISDRILLKTGNQASNEVLDTYDFTGWTSIDDGNHNWLKSGAAVTADGNKLIITANQPGTSVVYSMMTNPGSKYTISYDLDLIASTGVRVRASNFSTTITQMSNNTSGRQTFTFVAQGYVSTIDWARIKVRDDQNEIFSLDNVTISAESTENTVASTTFVPDVLSYSDYYPFGMLVPDPKKPKSEYRYGFQGQEKDDELKGEGNSLNYTFRMHDPRVGRFFAVDPLTKQYAYNSPYAFSENRVIDSKEAEGLERIHYILTYSDNKPNLKRTNTEYTHSYFLFWEKKYEPQAAVHYNGETYYFYRSNNLSLDIQKIREWNGGNYNMNQLTDFLKKKGKGYLSQESSEKSEKIHIFQSTSESLVWGYTGAARYKMDASFYSAGNRRAPIPIEEEIPHLNNNSLVSTSSKATGISKLNIESTDGFFMLNGTNSKGEQIEFYGFAGNSHKTKNLKLEIVIPGSNGTTGDHTWKNTFTKEFFKWKSDLVQYGKDNGYESIRITGQRADDSSSANPGHDVDFTIKIK</sequence>